<dbReference type="PANTHER" id="PTHR34222">
    <property type="entry name" value="GAG_PRE-INTEGRS DOMAIN-CONTAINING PROTEIN"/>
    <property type="match status" value="1"/>
</dbReference>
<reference evidence="1" key="1">
    <citation type="submission" date="2020-07" db="EMBL/GenBank/DDBJ databases">
        <authorList>
            <person name="Lin J."/>
        </authorList>
    </citation>
    <scope>NUCLEOTIDE SEQUENCE</scope>
</reference>
<gene>
    <name evidence="1" type="ORF">CB5_LOCUS17858</name>
</gene>
<dbReference type="EMBL" id="LR862152">
    <property type="protein sequence ID" value="CAD1834647.1"/>
    <property type="molecule type" value="Genomic_DNA"/>
</dbReference>
<protein>
    <submittedName>
        <fullName evidence="1">Uncharacterized protein</fullName>
    </submittedName>
</protein>
<dbReference type="AlphaFoldDB" id="A0A6V7PV18"/>
<sequence>MSLSHGNPLRRPIPHGEYVSRWPSPECRLVGSDPHKHVRMSTMASSQMICRKRTGTRQPDLPNTSLGQAICLRCTDTQLMPYRYPTLIPILGNLVPKPSISQPKPESCSSRLRAGVPVPHPVCYRKVAYAEDAKDLWDDLKDELDDYSRMQARTCAAAQDSVKKKEIEKLYQFLRGLNVEIFGTIRSQILNLDPLPTLRKAFSMVTQDER</sequence>
<organism evidence="1">
    <name type="scientific">Ananas comosus var. bracteatus</name>
    <name type="common">red pineapple</name>
    <dbReference type="NCBI Taxonomy" id="296719"/>
    <lineage>
        <taxon>Eukaryota</taxon>
        <taxon>Viridiplantae</taxon>
        <taxon>Streptophyta</taxon>
        <taxon>Embryophyta</taxon>
        <taxon>Tracheophyta</taxon>
        <taxon>Spermatophyta</taxon>
        <taxon>Magnoliopsida</taxon>
        <taxon>Liliopsida</taxon>
        <taxon>Poales</taxon>
        <taxon>Bromeliaceae</taxon>
        <taxon>Bromelioideae</taxon>
        <taxon>Ananas</taxon>
    </lineage>
</organism>
<evidence type="ECO:0000313" key="1">
    <source>
        <dbReference type="EMBL" id="CAD1834647.1"/>
    </source>
</evidence>
<dbReference type="PANTHER" id="PTHR34222:SF33">
    <property type="entry name" value="RETROTRANSPOSON GAG DOMAIN-CONTAINING PROTEIN"/>
    <property type="match status" value="1"/>
</dbReference>
<name>A0A6V7PV18_ANACO</name>
<proteinExistence type="predicted"/>
<accession>A0A6V7PV18</accession>